<dbReference type="RefSeq" id="WP_084380165.1">
    <property type="nucleotide sequence ID" value="NZ_CP018866.1"/>
</dbReference>
<evidence type="ECO:0008006" key="3">
    <source>
        <dbReference type="Google" id="ProtNLM"/>
    </source>
</evidence>
<dbReference type="AlphaFoldDB" id="A0A223KPQ7"/>
<dbReference type="Proteomes" id="UP000215224">
    <property type="component" value="Chromosome"/>
</dbReference>
<name>A0A223KPQ7_9BACI</name>
<accession>A0A223KPQ7</accession>
<keyword evidence="2" id="KW-1185">Reference proteome</keyword>
<dbReference type="KEGG" id="bcoh:BC6307_08525"/>
<dbReference type="EMBL" id="CP018866">
    <property type="protein sequence ID" value="AST91318.1"/>
    <property type="molecule type" value="Genomic_DNA"/>
</dbReference>
<reference evidence="1 2" key="1">
    <citation type="submission" date="2016-12" db="EMBL/GenBank/DDBJ databases">
        <title>The whole genome sequencing and assembly of Bacillus cohnii DSM 6307T strain.</title>
        <authorList>
            <person name="Lee Y.-J."/>
            <person name="Yi H."/>
            <person name="Bahn Y.-S."/>
            <person name="Kim J.F."/>
            <person name="Lee D.-W."/>
        </authorList>
    </citation>
    <scope>NUCLEOTIDE SEQUENCE [LARGE SCALE GENOMIC DNA]</scope>
    <source>
        <strain evidence="1 2">DSM 6307</strain>
    </source>
</reference>
<evidence type="ECO:0000313" key="1">
    <source>
        <dbReference type="EMBL" id="AST91318.1"/>
    </source>
</evidence>
<sequence length="147" mass="16439">MRINYMFFLVIVVCTVLSGCSKEELTETGLVAKEYLDEKGYKILSYEKQVESYLLTESKLKQPPYDLQWSVAGNNPEPYFDKTVYVEKFIVKGHPLDNWESNGVKSKGKVYVHVFVVDGAVVGGISYPDIPARHGMVGAGYSLDGES</sequence>
<proteinExistence type="predicted"/>
<gene>
    <name evidence="1" type="ORF">BC6307_08525</name>
</gene>
<organism evidence="1 2">
    <name type="scientific">Sutcliffiella cohnii</name>
    <dbReference type="NCBI Taxonomy" id="33932"/>
    <lineage>
        <taxon>Bacteria</taxon>
        <taxon>Bacillati</taxon>
        <taxon>Bacillota</taxon>
        <taxon>Bacilli</taxon>
        <taxon>Bacillales</taxon>
        <taxon>Bacillaceae</taxon>
        <taxon>Sutcliffiella</taxon>
    </lineage>
</organism>
<dbReference type="STRING" id="1314751.GCA_001591425_00581"/>
<evidence type="ECO:0000313" key="2">
    <source>
        <dbReference type="Proteomes" id="UP000215224"/>
    </source>
</evidence>
<dbReference type="PROSITE" id="PS51257">
    <property type="entry name" value="PROKAR_LIPOPROTEIN"/>
    <property type="match status" value="1"/>
</dbReference>
<protein>
    <recommendedName>
        <fullName evidence="3">DUF4830 domain-containing protein</fullName>
    </recommendedName>
</protein>